<proteinExistence type="predicted"/>
<sequence>LLLTTRLRFIDHSSGFGVLEQLKLGRNPNSEERGTKKSNG</sequence>
<feature type="non-terminal residue" evidence="1">
    <location>
        <position position="1"/>
    </location>
</feature>
<reference evidence="1" key="1">
    <citation type="submission" date="2021-06" db="EMBL/GenBank/DDBJ databases">
        <authorList>
            <person name="Hodson N. C."/>
            <person name="Mongue J. A."/>
            <person name="Jaron S. K."/>
        </authorList>
    </citation>
    <scope>NUCLEOTIDE SEQUENCE</scope>
</reference>
<name>A0A8J2MEQ0_9HEXA</name>
<keyword evidence="2" id="KW-1185">Reference proteome</keyword>
<dbReference type="AlphaFoldDB" id="A0A8J2MEQ0"/>
<organism evidence="1 2">
    <name type="scientific">Allacma fusca</name>
    <dbReference type="NCBI Taxonomy" id="39272"/>
    <lineage>
        <taxon>Eukaryota</taxon>
        <taxon>Metazoa</taxon>
        <taxon>Ecdysozoa</taxon>
        <taxon>Arthropoda</taxon>
        <taxon>Hexapoda</taxon>
        <taxon>Collembola</taxon>
        <taxon>Symphypleona</taxon>
        <taxon>Sminthuridae</taxon>
        <taxon>Allacma</taxon>
    </lineage>
</organism>
<dbReference type="Proteomes" id="UP000708208">
    <property type="component" value="Unassembled WGS sequence"/>
</dbReference>
<dbReference type="EMBL" id="CAJVCH010571465">
    <property type="protein sequence ID" value="CAG7837576.1"/>
    <property type="molecule type" value="Genomic_DNA"/>
</dbReference>
<evidence type="ECO:0000313" key="1">
    <source>
        <dbReference type="EMBL" id="CAG7837576.1"/>
    </source>
</evidence>
<evidence type="ECO:0000313" key="2">
    <source>
        <dbReference type="Proteomes" id="UP000708208"/>
    </source>
</evidence>
<comment type="caution">
    <text evidence="1">The sequence shown here is derived from an EMBL/GenBank/DDBJ whole genome shotgun (WGS) entry which is preliminary data.</text>
</comment>
<accession>A0A8J2MEQ0</accession>
<gene>
    <name evidence="1" type="ORF">AFUS01_LOCUS46669</name>
</gene>
<protein>
    <submittedName>
        <fullName evidence="1">Uncharacterized protein</fullName>
    </submittedName>
</protein>